<accession>A0A3B3SJ62</accession>
<dbReference type="SMART" id="SM01328">
    <property type="entry name" value="zf-3CxxC"/>
    <property type="match status" value="1"/>
</dbReference>
<dbReference type="GO" id="GO:0006612">
    <property type="term" value="P:protein targeting to membrane"/>
    <property type="evidence" value="ECO:0007669"/>
    <property type="project" value="TreeGrafter"/>
</dbReference>
<evidence type="ECO:0000256" key="1">
    <source>
        <dbReference type="ARBA" id="ARBA00004167"/>
    </source>
</evidence>
<dbReference type="Pfam" id="PF13695">
    <property type="entry name" value="Zn_ribbon_3CxxC"/>
    <property type="match status" value="1"/>
</dbReference>
<dbReference type="PANTHER" id="PTHR14402:SF20">
    <property type="entry name" value="RECEPTOR-TRANSPORTING PROTEIN 2"/>
    <property type="match status" value="1"/>
</dbReference>
<organism evidence="9 10">
    <name type="scientific">Paramormyrops kingsleyae</name>
    <dbReference type="NCBI Taxonomy" id="1676925"/>
    <lineage>
        <taxon>Eukaryota</taxon>
        <taxon>Metazoa</taxon>
        <taxon>Chordata</taxon>
        <taxon>Craniata</taxon>
        <taxon>Vertebrata</taxon>
        <taxon>Euteleostomi</taxon>
        <taxon>Actinopterygii</taxon>
        <taxon>Neopterygii</taxon>
        <taxon>Teleostei</taxon>
        <taxon>Osteoglossocephala</taxon>
        <taxon>Osteoglossomorpha</taxon>
        <taxon>Osteoglossiformes</taxon>
        <taxon>Mormyridae</taxon>
        <taxon>Paramormyrops</taxon>
    </lineage>
</organism>
<dbReference type="InterPro" id="IPR027377">
    <property type="entry name" value="ZAR1/RTP1-5-like_Znf-3CxxC"/>
</dbReference>
<dbReference type="AlphaFoldDB" id="A0A3B3SJ62"/>
<sequence>MAFGFGFLTSQAGRHKTVTMRPSPRSDKPVCLKSVIVRNRQHTGDLGSLDRRRLCKMATDWTPALWSDTFAQLEEDELEHGDSWAFQFNYSLTETLTKEERRRGWKIYCHRAYGRFRCSSCPNQWTSDRAVVLFAYRHERFRNQGKVMIRLFGQRCLNCRMNYEQLELSMRTVLRDLVLEIRRKCYHERNAPAPQGHGSDNIERVMTGPHREELCEACGYRKNIIH</sequence>
<dbReference type="Proteomes" id="UP000261540">
    <property type="component" value="Unplaced"/>
</dbReference>
<reference evidence="9" key="1">
    <citation type="submission" date="2025-08" db="UniProtKB">
        <authorList>
            <consortium name="Ensembl"/>
        </authorList>
    </citation>
    <scope>IDENTIFICATION</scope>
</reference>
<comment type="subcellular location">
    <subcellularLocation>
        <location evidence="1">Membrane</location>
        <topology evidence="1">Single-pass membrane protein</topology>
    </subcellularLocation>
</comment>
<dbReference type="GO" id="GO:0016020">
    <property type="term" value="C:membrane"/>
    <property type="evidence" value="ECO:0007669"/>
    <property type="project" value="UniProtKB-SubCell"/>
</dbReference>
<keyword evidence="7" id="KW-0472">Membrane</keyword>
<evidence type="ECO:0000256" key="2">
    <source>
        <dbReference type="ARBA" id="ARBA00022692"/>
    </source>
</evidence>
<dbReference type="GO" id="GO:0051205">
    <property type="term" value="P:protein insertion into membrane"/>
    <property type="evidence" value="ECO:0007669"/>
    <property type="project" value="TreeGrafter"/>
</dbReference>
<keyword evidence="3" id="KW-0479">Metal-binding</keyword>
<dbReference type="GO" id="GO:0031849">
    <property type="term" value="F:olfactory receptor binding"/>
    <property type="evidence" value="ECO:0007669"/>
    <property type="project" value="TreeGrafter"/>
</dbReference>
<evidence type="ECO:0000313" key="10">
    <source>
        <dbReference type="Proteomes" id="UP000261540"/>
    </source>
</evidence>
<protein>
    <recommendedName>
        <fullName evidence="8">3CxxC-type domain-containing protein</fullName>
    </recommendedName>
</protein>
<dbReference type="PANTHER" id="PTHR14402">
    <property type="entry name" value="RECEPTOR TRANSPORTING PROTEIN"/>
    <property type="match status" value="1"/>
</dbReference>
<evidence type="ECO:0000256" key="6">
    <source>
        <dbReference type="ARBA" id="ARBA00022989"/>
    </source>
</evidence>
<evidence type="ECO:0000256" key="7">
    <source>
        <dbReference type="ARBA" id="ARBA00023136"/>
    </source>
</evidence>
<keyword evidence="6" id="KW-1133">Transmembrane helix</keyword>
<dbReference type="GO" id="GO:0008270">
    <property type="term" value="F:zinc ion binding"/>
    <property type="evidence" value="ECO:0007669"/>
    <property type="project" value="UniProtKB-KW"/>
</dbReference>
<dbReference type="InterPro" id="IPR026096">
    <property type="entry name" value="R-trans_p"/>
</dbReference>
<feature type="domain" description="3CxxC-type" evidence="8">
    <location>
        <begin position="111"/>
        <end position="221"/>
    </location>
</feature>
<keyword evidence="4" id="KW-0863">Zinc-finger</keyword>
<keyword evidence="2" id="KW-0812">Transmembrane</keyword>
<evidence type="ECO:0000259" key="8">
    <source>
        <dbReference type="SMART" id="SM01328"/>
    </source>
</evidence>
<evidence type="ECO:0000256" key="3">
    <source>
        <dbReference type="ARBA" id="ARBA00022723"/>
    </source>
</evidence>
<evidence type="ECO:0000313" key="9">
    <source>
        <dbReference type="Ensembl" id="ENSPKIP00000030789.1"/>
    </source>
</evidence>
<dbReference type="STRING" id="1676925.ENSPKIP00000030789"/>
<keyword evidence="10" id="KW-1185">Reference proteome</keyword>
<keyword evidence="5" id="KW-0862">Zinc</keyword>
<reference evidence="9" key="2">
    <citation type="submission" date="2025-09" db="UniProtKB">
        <authorList>
            <consortium name="Ensembl"/>
        </authorList>
    </citation>
    <scope>IDENTIFICATION</scope>
</reference>
<dbReference type="GeneTree" id="ENSGT00940000164175"/>
<dbReference type="Ensembl" id="ENSPKIT00000011618.1">
    <property type="protein sequence ID" value="ENSPKIP00000030789.1"/>
    <property type="gene ID" value="ENSPKIG00000011522.1"/>
</dbReference>
<evidence type="ECO:0000256" key="5">
    <source>
        <dbReference type="ARBA" id="ARBA00022833"/>
    </source>
</evidence>
<evidence type="ECO:0000256" key="4">
    <source>
        <dbReference type="ARBA" id="ARBA00022771"/>
    </source>
</evidence>
<proteinExistence type="predicted"/>
<name>A0A3B3SJ62_9TELE</name>